<evidence type="ECO:0000256" key="1">
    <source>
        <dbReference type="ARBA" id="ARBA00007422"/>
    </source>
</evidence>
<dbReference type="UniPathway" id="UPA00138"/>
<dbReference type="Proteomes" id="UP000034595">
    <property type="component" value="Unassembled WGS sequence"/>
</dbReference>
<dbReference type="EC" id="5.3.1.1" evidence="3"/>
<proteinExistence type="inferred from homology"/>
<comment type="similarity">
    <text evidence="1 3">Belongs to the triosephosphate isomerase family.</text>
</comment>
<dbReference type="InterPro" id="IPR000652">
    <property type="entry name" value="Triosephosphate_isomerase"/>
</dbReference>
<protein>
    <recommendedName>
        <fullName evidence="3">Triosephosphate isomerase</fullName>
        <ecNumber evidence="3">5.3.1.1</ecNumber>
    </recommendedName>
</protein>
<comment type="pathway">
    <text evidence="3">Carbohydrate degradation; glycolysis; D-glyceraldehyde 3-phosphate from glycerone phosphate: step 1/1.</text>
</comment>
<dbReference type="PROSITE" id="PS51440">
    <property type="entry name" value="TIM_2"/>
    <property type="match status" value="1"/>
</dbReference>
<name>A0A0G1KBR7_9BACT</name>
<feature type="non-terminal residue" evidence="4">
    <location>
        <position position="99"/>
    </location>
</feature>
<organism evidence="4 5">
    <name type="scientific">Candidatus Azambacteria bacterium GW2011_GWA1_44_9</name>
    <dbReference type="NCBI Taxonomy" id="1618610"/>
    <lineage>
        <taxon>Bacteria</taxon>
        <taxon>Candidatus Azamiibacteriota</taxon>
    </lineage>
</organism>
<evidence type="ECO:0000313" key="4">
    <source>
        <dbReference type="EMBL" id="KKT81030.1"/>
    </source>
</evidence>
<sequence length="99" mass="11206">MNRKIIIANWKMNPSSLEETQRLVRNLADKKLPDNVELIVAPPFTYLDAVKKALPKKIKLSGQNISFAERGAYTGEISALMLKNLGCEYVIIGHSERRH</sequence>
<dbReference type="SUPFAM" id="SSF51351">
    <property type="entry name" value="Triosephosphate isomerase (TIM)"/>
    <property type="match status" value="1"/>
</dbReference>
<dbReference type="InterPro" id="IPR035990">
    <property type="entry name" value="TIM_sf"/>
</dbReference>
<dbReference type="Gene3D" id="3.20.20.70">
    <property type="entry name" value="Aldolase class I"/>
    <property type="match status" value="1"/>
</dbReference>
<comment type="catalytic activity">
    <reaction evidence="3">
        <text>D-glyceraldehyde 3-phosphate = dihydroxyacetone phosphate</text>
        <dbReference type="Rhea" id="RHEA:18585"/>
        <dbReference type="ChEBI" id="CHEBI:57642"/>
        <dbReference type="ChEBI" id="CHEBI:59776"/>
        <dbReference type="EC" id="5.3.1.1"/>
    </reaction>
</comment>
<dbReference type="GO" id="GO:0006094">
    <property type="term" value="P:gluconeogenesis"/>
    <property type="evidence" value="ECO:0007669"/>
    <property type="project" value="UniProtKB-UniPathway"/>
</dbReference>
<keyword evidence="3" id="KW-0312">Gluconeogenesis</keyword>
<comment type="subcellular location">
    <subcellularLocation>
        <location evidence="3">Cytoplasm</location>
    </subcellularLocation>
</comment>
<dbReference type="GO" id="GO:0019563">
    <property type="term" value="P:glycerol catabolic process"/>
    <property type="evidence" value="ECO:0007669"/>
    <property type="project" value="TreeGrafter"/>
</dbReference>
<evidence type="ECO:0000256" key="3">
    <source>
        <dbReference type="RuleBase" id="RU363013"/>
    </source>
</evidence>
<gene>
    <name evidence="4" type="ORF">UW78_C0019G0025</name>
</gene>
<dbReference type="GO" id="GO:0006096">
    <property type="term" value="P:glycolytic process"/>
    <property type="evidence" value="ECO:0007669"/>
    <property type="project" value="UniProtKB-UniPathway"/>
</dbReference>
<dbReference type="Pfam" id="PF00121">
    <property type="entry name" value="TIM"/>
    <property type="match status" value="1"/>
</dbReference>
<evidence type="ECO:0000313" key="5">
    <source>
        <dbReference type="Proteomes" id="UP000034595"/>
    </source>
</evidence>
<dbReference type="PANTHER" id="PTHR21139:SF42">
    <property type="entry name" value="TRIOSEPHOSPHATE ISOMERASE"/>
    <property type="match status" value="1"/>
</dbReference>
<dbReference type="InterPro" id="IPR013785">
    <property type="entry name" value="Aldolase_TIM"/>
</dbReference>
<dbReference type="AlphaFoldDB" id="A0A0G1KBR7"/>
<accession>A0A0G1KBR7</accession>
<evidence type="ECO:0000256" key="2">
    <source>
        <dbReference type="ARBA" id="ARBA00023235"/>
    </source>
</evidence>
<comment type="subunit">
    <text evidence="3">Homodimer.</text>
</comment>
<keyword evidence="3" id="KW-0324">Glycolysis</keyword>
<comment type="caution">
    <text evidence="4">The sequence shown here is derived from an EMBL/GenBank/DDBJ whole genome shotgun (WGS) entry which is preliminary data.</text>
</comment>
<dbReference type="CDD" id="cd00311">
    <property type="entry name" value="TIM"/>
    <property type="match status" value="1"/>
</dbReference>
<dbReference type="GO" id="GO:0004807">
    <property type="term" value="F:triose-phosphate isomerase activity"/>
    <property type="evidence" value="ECO:0007669"/>
    <property type="project" value="UniProtKB-EC"/>
</dbReference>
<keyword evidence="3" id="KW-0963">Cytoplasm</keyword>
<dbReference type="EMBL" id="LCJQ01000019">
    <property type="protein sequence ID" value="KKT81030.1"/>
    <property type="molecule type" value="Genomic_DNA"/>
</dbReference>
<keyword evidence="2 3" id="KW-0413">Isomerase</keyword>
<dbReference type="UniPathway" id="UPA00109">
    <property type="reaction ID" value="UER00189"/>
</dbReference>
<dbReference type="GO" id="GO:0046166">
    <property type="term" value="P:glyceraldehyde-3-phosphate biosynthetic process"/>
    <property type="evidence" value="ECO:0007669"/>
    <property type="project" value="TreeGrafter"/>
</dbReference>
<dbReference type="PANTHER" id="PTHR21139">
    <property type="entry name" value="TRIOSEPHOSPHATE ISOMERASE"/>
    <property type="match status" value="1"/>
</dbReference>
<dbReference type="GO" id="GO:0005829">
    <property type="term" value="C:cytosol"/>
    <property type="evidence" value="ECO:0007669"/>
    <property type="project" value="TreeGrafter"/>
</dbReference>
<reference evidence="4 5" key="1">
    <citation type="journal article" date="2015" name="Nature">
        <title>rRNA introns, odd ribosomes, and small enigmatic genomes across a large radiation of phyla.</title>
        <authorList>
            <person name="Brown C.T."/>
            <person name="Hug L.A."/>
            <person name="Thomas B.C."/>
            <person name="Sharon I."/>
            <person name="Castelle C.J."/>
            <person name="Singh A."/>
            <person name="Wilkins M.J."/>
            <person name="Williams K.H."/>
            <person name="Banfield J.F."/>
        </authorList>
    </citation>
    <scope>NUCLEOTIDE SEQUENCE [LARGE SCALE GENOMIC DNA]</scope>
</reference>
<comment type="pathway">
    <text evidence="3">Carbohydrate biosynthesis; gluconeogenesis.</text>
</comment>